<keyword evidence="3" id="KW-1185">Reference proteome</keyword>
<dbReference type="Pfam" id="PF24985">
    <property type="entry name" value="DUF7775"/>
    <property type="match status" value="1"/>
</dbReference>
<dbReference type="PANTHER" id="PTHR41152">
    <property type="entry name" value="AT26438P-RELATED"/>
    <property type="match status" value="1"/>
</dbReference>
<evidence type="ECO:0000313" key="3">
    <source>
        <dbReference type="Proteomes" id="UP001652628"/>
    </source>
</evidence>
<proteinExistence type="predicted"/>
<feature type="transmembrane region" description="Helical" evidence="1">
    <location>
        <begin position="42"/>
        <end position="61"/>
    </location>
</feature>
<reference evidence="4" key="1">
    <citation type="submission" date="2025-08" db="UniProtKB">
        <authorList>
            <consortium name="RefSeq"/>
        </authorList>
    </citation>
    <scope>IDENTIFICATION</scope>
</reference>
<dbReference type="GeneID" id="108008042"/>
<dbReference type="InterPro" id="IPR056677">
    <property type="entry name" value="DUF7775"/>
</dbReference>
<keyword evidence="1" id="KW-0472">Membrane</keyword>
<dbReference type="Proteomes" id="UP001652628">
    <property type="component" value="Chromosome 3"/>
</dbReference>
<accession>A0AB39Z2D5</accession>
<dbReference type="AlphaFoldDB" id="A0AB39Z2D5"/>
<dbReference type="RefSeq" id="XP_016927314.3">
    <property type="nucleotide sequence ID" value="XM_017071825.4"/>
</dbReference>
<organism evidence="3 4">
    <name type="scientific">Drosophila suzukii</name>
    <name type="common">Spotted-wing drosophila fruit fly</name>
    <dbReference type="NCBI Taxonomy" id="28584"/>
    <lineage>
        <taxon>Eukaryota</taxon>
        <taxon>Metazoa</taxon>
        <taxon>Ecdysozoa</taxon>
        <taxon>Arthropoda</taxon>
        <taxon>Hexapoda</taxon>
        <taxon>Insecta</taxon>
        <taxon>Pterygota</taxon>
        <taxon>Neoptera</taxon>
        <taxon>Endopterygota</taxon>
        <taxon>Diptera</taxon>
        <taxon>Brachycera</taxon>
        <taxon>Muscomorpha</taxon>
        <taxon>Ephydroidea</taxon>
        <taxon>Drosophilidae</taxon>
        <taxon>Drosophila</taxon>
        <taxon>Sophophora</taxon>
    </lineage>
</organism>
<keyword evidence="1" id="KW-1133">Transmembrane helix</keyword>
<evidence type="ECO:0000256" key="1">
    <source>
        <dbReference type="SAM" id="Phobius"/>
    </source>
</evidence>
<evidence type="ECO:0000259" key="2">
    <source>
        <dbReference type="Pfam" id="PF24985"/>
    </source>
</evidence>
<keyword evidence="1" id="KW-0812">Transmembrane</keyword>
<dbReference type="PANTHER" id="PTHR41152:SF8">
    <property type="entry name" value="AT26438P-RELATED"/>
    <property type="match status" value="1"/>
</dbReference>
<gene>
    <name evidence="4" type="primary">LOC108008042</name>
</gene>
<protein>
    <recommendedName>
        <fullName evidence="2">DUF7775 domain-containing protein</fullName>
    </recommendedName>
</protein>
<feature type="transmembrane region" description="Helical" evidence="1">
    <location>
        <begin position="105"/>
        <end position="124"/>
    </location>
</feature>
<name>A0AB39Z2D5_DROSZ</name>
<evidence type="ECO:0000313" key="4">
    <source>
        <dbReference type="RefSeq" id="XP_016927314.3"/>
    </source>
</evidence>
<sequence length="235" mass="27185">MSVRSLFTWVHATGVLTADSVVGNYQPEALRPVLFVFYTLETVFNMFCMGYHISGFMTIALDPYTWDVRAFHYFYLVTFYVFMVLTLFQSVNICTGHTPTVCMEIWKASSAAFVFTLISLTSMWDAERQFHMFITQKDPHIHHKDDYADLAEDPPVHPVFHFLQGQSISSLACGMLYLLHATIMIDVKLTTDLNRGKVKGDYMPIPLFVLGRVVHARLNTYQWFRDFCENETIFL</sequence>
<feature type="domain" description="DUF7775" evidence="2">
    <location>
        <begin position="31"/>
        <end position="190"/>
    </location>
</feature>
<feature type="transmembrane region" description="Helical" evidence="1">
    <location>
        <begin position="73"/>
        <end position="93"/>
    </location>
</feature>